<dbReference type="AlphaFoldDB" id="A0A6C2U453"/>
<name>A0A6C2U453_PONDE</name>
<accession>A0A6C2U453</accession>
<sequence>MKQRTTTYNSLSGCLEAHFGDRRPKAPSREYREPEQGFRTIQFQSLPLKLNYMRRRTNNPLTRLTIGFLQDNG</sequence>
<evidence type="ECO:0000313" key="1">
    <source>
        <dbReference type="EMBL" id="VGO14321.1"/>
    </source>
</evidence>
<gene>
    <name evidence="1" type="ORF">PDESU_02880</name>
</gene>
<dbReference type="Proteomes" id="UP000366872">
    <property type="component" value="Unassembled WGS sequence"/>
</dbReference>
<dbReference type="EMBL" id="CAAHFG010000001">
    <property type="protein sequence ID" value="VGO14321.1"/>
    <property type="molecule type" value="Genomic_DNA"/>
</dbReference>
<organism evidence="1 2">
    <name type="scientific">Pontiella desulfatans</name>
    <dbReference type="NCBI Taxonomy" id="2750659"/>
    <lineage>
        <taxon>Bacteria</taxon>
        <taxon>Pseudomonadati</taxon>
        <taxon>Kiritimatiellota</taxon>
        <taxon>Kiritimatiellia</taxon>
        <taxon>Kiritimatiellales</taxon>
        <taxon>Pontiellaceae</taxon>
        <taxon>Pontiella</taxon>
    </lineage>
</organism>
<evidence type="ECO:0000313" key="2">
    <source>
        <dbReference type="Proteomes" id="UP000366872"/>
    </source>
</evidence>
<proteinExistence type="predicted"/>
<dbReference type="RefSeq" id="WP_136079814.1">
    <property type="nucleotide sequence ID" value="NZ_CAAHFG010000001.1"/>
</dbReference>
<keyword evidence="2" id="KW-1185">Reference proteome</keyword>
<reference evidence="1 2" key="1">
    <citation type="submission" date="2019-04" db="EMBL/GenBank/DDBJ databases">
        <authorList>
            <person name="Van Vliet M D."/>
        </authorList>
    </citation>
    <scope>NUCLEOTIDE SEQUENCE [LARGE SCALE GENOMIC DNA]</scope>
    <source>
        <strain evidence="1 2">F1</strain>
    </source>
</reference>
<protein>
    <submittedName>
        <fullName evidence="1">Uncharacterized protein</fullName>
    </submittedName>
</protein>